<protein>
    <submittedName>
        <fullName evidence="2">Uncharacterized protein</fullName>
    </submittedName>
</protein>
<evidence type="ECO:0000313" key="3">
    <source>
        <dbReference type="Proteomes" id="UP001369736"/>
    </source>
</evidence>
<comment type="caution">
    <text evidence="2">The sequence shown here is derived from an EMBL/GenBank/DDBJ whole genome shotgun (WGS) entry which is preliminary data.</text>
</comment>
<evidence type="ECO:0000256" key="1">
    <source>
        <dbReference type="SAM" id="MobiDB-lite"/>
    </source>
</evidence>
<evidence type="ECO:0000313" key="2">
    <source>
        <dbReference type="EMBL" id="MEJ2863729.1"/>
    </source>
</evidence>
<accession>A0ABU8MA17</accession>
<gene>
    <name evidence="2" type="ORF">WCD58_21405</name>
</gene>
<dbReference type="EMBL" id="JBBEGM010000009">
    <property type="protein sequence ID" value="MEJ2863729.1"/>
    <property type="molecule type" value="Genomic_DNA"/>
</dbReference>
<proteinExistence type="predicted"/>
<reference evidence="2 3" key="1">
    <citation type="submission" date="2024-03" db="EMBL/GenBank/DDBJ databases">
        <title>Actinomycetospora sp. OC33-EN07, a novel actinomycete isolated from wild orchid (Aerides multiflora).</title>
        <authorList>
            <person name="Suriyachadkun C."/>
        </authorList>
    </citation>
    <scope>NUCLEOTIDE SEQUENCE [LARGE SCALE GENOMIC DNA]</scope>
    <source>
        <strain evidence="2 3">OC33-EN07</strain>
    </source>
</reference>
<feature type="region of interest" description="Disordered" evidence="1">
    <location>
        <begin position="1"/>
        <end position="25"/>
    </location>
</feature>
<keyword evidence="3" id="KW-1185">Reference proteome</keyword>
<organism evidence="2 3">
    <name type="scientific">Actinomycetospora flava</name>
    <dbReference type="NCBI Taxonomy" id="3129232"/>
    <lineage>
        <taxon>Bacteria</taxon>
        <taxon>Bacillati</taxon>
        <taxon>Actinomycetota</taxon>
        <taxon>Actinomycetes</taxon>
        <taxon>Pseudonocardiales</taxon>
        <taxon>Pseudonocardiaceae</taxon>
        <taxon>Actinomycetospora</taxon>
    </lineage>
</organism>
<dbReference type="RefSeq" id="WP_337705089.1">
    <property type="nucleotide sequence ID" value="NZ_JBBEGM010000009.1"/>
</dbReference>
<sequence length="67" mass="7334">MTAAPHDAEVPGEQGTDAARPQVHLDGTYDNPVLRVFRTAEWIPPAYRQAYLDGAAAVLGTERLDDR</sequence>
<name>A0ABU8MA17_9PSEU</name>
<dbReference type="Proteomes" id="UP001369736">
    <property type="component" value="Unassembled WGS sequence"/>
</dbReference>